<proteinExistence type="predicted"/>
<feature type="region of interest" description="Disordered" evidence="1">
    <location>
        <begin position="1"/>
        <end position="76"/>
    </location>
</feature>
<evidence type="ECO:0000313" key="2">
    <source>
        <dbReference type="EMBL" id="MPC56779.1"/>
    </source>
</evidence>
<dbReference type="EMBL" id="VSRR010014240">
    <property type="protein sequence ID" value="MPC56779.1"/>
    <property type="molecule type" value="Genomic_DNA"/>
</dbReference>
<reference evidence="2 3" key="1">
    <citation type="submission" date="2019-05" db="EMBL/GenBank/DDBJ databases">
        <title>Another draft genome of Portunus trituberculatus and its Hox gene families provides insights of decapod evolution.</title>
        <authorList>
            <person name="Jeong J.-H."/>
            <person name="Song I."/>
            <person name="Kim S."/>
            <person name="Choi T."/>
            <person name="Kim D."/>
            <person name="Ryu S."/>
            <person name="Kim W."/>
        </authorList>
    </citation>
    <scope>NUCLEOTIDE SEQUENCE [LARGE SCALE GENOMIC DNA]</scope>
    <source>
        <tissue evidence="2">Muscle</tissue>
    </source>
</reference>
<accession>A0A5B7GGY5</accession>
<organism evidence="2 3">
    <name type="scientific">Portunus trituberculatus</name>
    <name type="common">Swimming crab</name>
    <name type="synonym">Neptunus trituberculatus</name>
    <dbReference type="NCBI Taxonomy" id="210409"/>
    <lineage>
        <taxon>Eukaryota</taxon>
        <taxon>Metazoa</taxon>
        <taxon>Ecdysozoa</taxon>
        <taxon>Arthropoda</taxon>
        <taxon>Crustacea</taxon>
        <taxon>Multicrustacea</taxon>
        <taxon>Malacostraca</taxon>
        <taxon>Eumalacostraca</taxon>
        <taxon>Eucarida</taxon>
        <taxon>Decapoda</taxon>
        <taxon>Pleocyemata</taxon>
        <taxon>Brachyura</taxon>
        <taxon>Eubrachyura</taxon>
        <taxon>Portunoidea</taxon>
        <taxon>Portunidae</taxon>
        <taxon>Portuninae</taxon>
        <taxon>Portunus</taxon>
    </lineage>
</organism>
<comment type="caution">
    <text evidence="2">The sequence shown here is derived from an EMBL/GenBank/DDBJ whole genome shotgun (WGS) entry which is preliminary data.</text>
</comment>
<keyword evidence="3" id="KW-1185">Reference proteome</keyword>
<gene>
    <name evidence="2" type="ORF">E2C01_050745</name>
</gene>
<protein>
    <submittedName>
        <fullName evidence="2">Uncharacterized protein</fullName>
    </submittedName>
</protein>
<evidence type="ECO:0000313" key="3">
    <source>
        <dbReference type="Proteomes" id="UP000324222"/>
    </source>
</evidence>
<dbReference type="AlphaFoldDB" id="A0A5B7GGY5"/>
<evidence type="ECO:0000256" key="1">
    <source>
        <dbReference type="SAM" id="MobiDB-lite"/>
    </source>
</evidence>
<name>A0A5B7GGY5_PORTR</name>
<dbReference type="Proteomes" id="UP000324222">
    <property type="component" value="Unassembled WGS sequence"/>
</dbReference>
<sequence length="76" mass="8147">MIIQGAVRCRRKRNKSADEHHPSGSVSRYVANDVPNPQMLQPTRATKRGHDIIGGNDGRAGGCPPRPFGKVAIGTS</sequence>